<name>A0A8J5NNS0_FUSOX</name>
<dbReference type="AlphaFoldDB" id="A0A8J5NNS0"/>
<keyword evidence="2" id="KW-0472">Membrane</keyword>
<proteinExistence type="predicted"/>
<feature type="compositionally biased region" description="Basic and acidic residues" evidence="1">
    <location>
        <begin position="11"/>
        <end position="21"/>
    </location>
</feature>
<evidence type="ECO:0000313" key="4">
    <source>
        <dbReference type="Proteomes" id="UP000694050"/>
    </source>
</evidence>
<feature type="compositionally biased region" description="Low complexity" evidence="1">
    <location>
        <begin position="51"/>
        <end position="80"/>
    </location>
</feature>
<feature type="region of interest" description="Disordered" evidence="1">
    <location>
        <begin position="37"/>
        <end position="80"/>
    </location>
</feature>
<gene>
    <name evidence="3" type="ORF">Forpe1208_v012423</name>
</gene>
<dbReference type="EMBL" id="JAELUQ010000009">
    <property type="protein sequence ID" value="KAG7408524.1"/>
    <property type="molecule type" value="Genomic_DNA"/>
</dbReference>
<keyword evidence="2" id="KW-0812">Transmembrane</keyword>
<accession>A0A8J5NNS0</accession>
<feature type="region of interest" description="Disordered" evidence="1">
    <location>
        <begin position="1"/>
        <end position="21"/>
    </location>
</feature>
<evidence type="ECO:0000256" key="1">
    <source>
        <dbReference type="SAM" id="MobiDB-lite"/>
    </source>
</evidence>
<dbReference type="Proteomes" id="UP000694050">
    <property type="component" value="Unassembled WGS sequence"/>
</dbReference>
<keyword evidence="2" id="KW-1133">Transmembrane helix</keyword>
<feature type="transmembrane region" description="Helical" evidence="2">
    <location>
        <begin position="92"/>
        <end position="110"/>
    </location>
</feature>
<protein>
    <submittedName>
        <fullName evidence="3">Uncharacterized protein</fullName>
    </submittedName>
</protein>
<reference evidence="3" key="1">
    <citation type="submission" date="2021-04" db="EMBL/GenBank/DDBJ databases">
        <title>First draft genome resource for Brassicaceae pathogens Fusarium oxysporum f. sp. raphani and Fusarium oxysporum f. sp. rapae.</title>
        <authorList>
            <person name="Asai S."/>
        </authorList>
    </citation>
    <scope>NUCLEOTIDE SEQUENCE</scope>
    <source>
        <strain evidence="3">Tf1208</strain>
    </source>
</reference>
<evidence type="ECO:0000256" key="2">
    <source>
        <dbReference type="SAM" id="Phobius"/>
    </source>
</evidence>
<sequence length="128" mass="13307">MTSLSKPTPSEADRRQGDIRNDDEIAPMLLLAACGEQQKPQSCGPPVIAHSSPSLSPPGSGSWSRSTSSSRSSSATASMGTAEIQEIGPRTAVGLICISLLFSAYVAWTIRGLLLGLQSGSNAWASFV</sequence>
<evidence type="ECO:0000313" key="3">
    <source>
        <dbReference type="EMBL" id="KAG7408524.1"/>
    </source>
</evidence>
<organism evidence="3 4">
    <name type="scientific">Fusarium oxysporum f. sp. rapae</name>
    <dbReference type="NCBI Taxonomy" id="485398"/>
    <lineage>
        <taxon>Eukaryota</taxon>
        <taxon>Fungi</taxon>
        <taxon>Dikarya</taxon>
        <taxon>Ascomycota</taxon>
        <taxon>Pezizomycotina</taxon>
        <taxon>Sordariomycetes</taxon>
        <taxon>Hypocreomycetidae</taxon>
        <taxon>Hypocreales</taxon>
        <taxon>Nectriaceae</taxon>
        <taxon>Fusarium</taxon>
        <taxon>Fusarium oxysporum species complex</taxon>
    </lineage>
</organism>
<comment type="caution">
    <text evidence="3">The sequence shown here is derived from an EMBL/GenBank/DDBJ whole genome shotgun (WGS) entry which is preliminary data.</text>
</comment>